<feature type="transmembrane region" description="Helical" evidence="1">
    <location>
        <begin position="192"/>
        <end position="212"/>
    </location>
</feature>
<evidence type="ECO:0000313" key="3">
    <source>
        <dbReference type="Proteomes" id="UP000305234"/>
    </source>
</evidence>
<gene>
    <name evidence="2" type="ORF">FCV52_20955</name>
</gene>
<protein>
    <submittedName>
        <fullName evidence="2">Uncharacterized protein</fullName>
    </submittedName>
</protein>
<feature type="transmembrane region" description="Helical" evidence="1">
    <location>
        <begin position="169"/>
        <end position="186"/>
    </location>
</feature>
<dbReference type="AlphaFoldDB" id="A0A4U1YLU1"/>
<organism evidence="2 3">
    <name type="scientific">Vibrio kanaloae</name>
    <dbReference type="NCBI Taxonomy" id="170673"/>
    <lineage>
        <taxon>Bacteria</taxon>
        <taxon>Pseudomonadati</taxon>
        <taxon>Pseudomonadota</taxon>
        <taxon>Gammaproteobacteria</taxon>
        <taxon>Vibrionales</taxon>
        <taxon>Vibrionaceae</taxon>
        <taxon>Vibrio</taxon>
    </lineage>
</organism>
<keyword evidence="1" id="KW-0472">Membrane</keyword>
<reference evidence="2 3" key="1">
    <citation type="submission" date="2019-04" db="EMBL/GenBank/DDBJ databases">
        <title>A reverse ecology approach based on a biological definition of microbial populations.</title>
        <authorList>
            <person name="Arevalo P."/>
            <person name="Vaninsberghe D."/>
            <person name="Elsherbini J."/>
            <person name="Gore J."/>
            <person name="Polz M."/>
        </authorList>
    </citation>
    <scope>NUCLEOTIDE SEQUENCE [LARGE SCALE GENOMIC DNA]</scope>
    <source>
        <strain evidence="2 3">10N.261.46.E4</strain>
    </source>
</reference>
<keyword evidence="1" id="KW-0812">Transmembrane</keyword>
<evidence type="ECO:0000256" key="1">
    <source>
        <dbReference type="SAM" id="Phobius"/>
    </source>
</evidence>
<evidence type="ECO:0000313" key="2">
    <source>
        <dbReference type="EMBL" id="TKF21429.1"/>
    </source>
</evidence>
<proteinExistence type="predicted"/>
<keyword evidence="1" id="KW-1133">Transmembrane helix</keyword>
<dbReference type="RefSeq" id="WP_136998867.1">
    <property type="nucleotide sequence ID" value="NZ_JBFRJO010000101.1"/>
</dbReference>
<name>A0A4U1YLU1_9VIBR</name>
<dbReference type="EMBL" id="SYUW01000085">
    <property type="protein sequence ID" value="TKF21429.1"/>
    <property type="molecule type" value="Genomic_DNA"/>
</dbReference>
<comment type="caution">
    <text evidence="2">The sequence shown here is derived from an EMBL/GenBank/DDBJ whole genome shotgun (WGS) entry which is preliminary data.</text>
</comment>
<dbReference type="Proteomes" id="UP000305234">
    <property type="component" value="Unassembled WGS sequence"/>
</dbReference>
<sequence>MEEKQEEQLELLPKKQVDLRLQFIHRPIRKRWYTRKYPFLVQNEPFEYGLKIKNIGTEPFSGATISEFKITSGGGLIGGFEQKALSTPKIKALNPGEEFDLYFDRYTFWHEGSISTHCQLIPDKEGEVIRTYQHHKDHDFDEPYSKENAWWHDYYCQSQQQLLQTRTNNLILMLTVITVIEAVFGLKDSFKAILGLLAMATNLITVLLQWLAS</sequence>
<accession>A0A4U1YLU1</accession>